<accession>A0A0B0PMI6</accession>
<name>A0A0B0PMI6_GOSAR</name>
<organism evidence="1 2">
    <name type="scientific">Gossypium arboreum</name>
    <name type="common">Tree cotton</name>
    <name type="synonym">Gossypium nanking</name>
    <dbReference type="NCBI Taxonomy" id="29729"/>
    <lineage>
        <taxon>Eukaryota</taxon>
        <taxon>Viridiplantae</taxon>
        <taxon>Streptophyta</taxon>
        <taxon>Embryophyta</taxon>
        <taxon>Tracheophyta</taxon>
        <taxon>Spermatophyta</taxon>
        <taxon>Magnoliopsida</taxon>
        <taxon>eudicotyledons</taxon>
        <taxon>Gunneridae</taxon>
        <taxon>Pentapetalae</taxon>
        <taxon>rosids</taxon>
        <taxon>malvids</taxon>
        <taxon>Malvales</taxon>
        <taxon>Malvaceae</taxon>
        <taxon>Malvoideae</taxon>
        <taxon>Gossypium</taxon>
    </lineage>
</organism>
<protein>
    <submittedName>
        <fullName evidence="1">Uncharacterized protein</fullName>
    </submittedName>
</protein>
<reference evidence="2" key="1">
    <citation type="submission" date="2014-09" db="EMBL/GenBank/DDBJ databases">
        <authorList>
            <person name="Mudge J."/>
            <person name="Ramaraj T."/>
            <person name="Lindquist I.E."/>
            <person name="Bharti A.K."/>
            <person name="Sundararajan A."/>
            <person name="Cameron C.T."/>
            <person name="Woodward J.E."/>
            <person name="May G.D."/>
            <person name="Brubaker C."/>
            <person name="Broadhvest J."/>
            <person name="Wilkins T.A."/>
        </authorList>
    </citation>
    <scope>NUCLEOTIDE SEQUENCE</scope>
    <source>
        <strain evidence="2">cv. AKA8401</strain>
    </source>
</reference>
<gene>
    <name evidence="1" type="ORF">F383_02613</name>
</gene>
<dbReference type="Proteomes" id="UP000032142">
    <property type="component" value="Unassembled WGS sequence"/>
</dbReference>
<dbReference type="EMBL" id="KN441942">
    <property type="protein sequence ID" value="KHG27663.1"/>
    <property type="molecule type" value="Genomic_DNA"/>
</dbReference>
<sequence length="9" mass="1122">MHNHYNFGC</sequence>
<keyword evidence="2" id="KW-1185">Reference proteome</keyword>
<evidence type="ECO:0000313" key="1">
    <source>
        <dbReference type="EMBL" id="KHG27663.1"/>
    </source>
</evidence>
<proteinExistence type="predicted"/>
<evidence type="ECO:0000313" key="2">
    <source>
        <dbReference type="Proteomes" id="UP000032142"/>
    </source>
</evidence>